<dbReference type="AlphaFoldDB" id="A0A0M4ENL0"/>
<evidence type="ECO:0000313" key="2">
    <source>
        <dbReference type="EMBL" id="ALC49608.1"/>
    </source>
</evidence>
<name>A0A0M4ENL0_DROBS</name>
<keyword evidence="1" id="KW-0732">Signal</keyword>
<dbReference type="SMART" id="SM00708">
    <property type="entry name" value="PhBP"/>
    <property type="match status" value="1"/>
</dbReference>
<dbReference type="GO" id="GO:0005549">
    <property type="term" value="F:odorant binding"/>
    <property type="evidence" value="ECO:0007669"/>
    <property type="project" value="InterPro"/>
</dbReference>
<keyword evidence="3" id="KW-1185">Reference proteome</keyword>
<dbReference type="CDD" id="cd23992">
    <property type="entry name" value="PBP_GOBP"/>
    <property type="match status" value="1"/>
</dbReference>
<dbReference type="STRING" id="30019.A0A0M4ENL0"/>
<feature type="chain" id="PRO_5005793457" evidence="1">
    <location>
        <begin position="27"/>
        <end position="158"/>
    </location>
</feature>
<evidence type="ECO:0000313" key="3">
    <source>
        <dbReference type="Proteomes" id="UP000494163"/>
    </source>
</evidence>
<dbReference type="OrthoDB" id="7370359at2759"/>
<dbReference type="Proteomes" id="UP000494163">
    <property type="component" value="Chromosome X"/>
</dbReference>
<dbReference type="Pfam" id="PF01395">
    <property type="entry name" value="PBP_GOBP"/>
    <property type="match status" value="1"/>
</dbReference>
<dbReference type="SUPFAM" id="SSF47565">
    <property type="entry name" value="Insect pheromone/odorant-binding proteins"/>
    <property type="match status" value="1"/>
</dbReference>
<dbReference type="InterPro" id="IPR006170">
    <property type="entry name" value="PBP/GOBP"/>
</dbReference>
<feature type="signal peptide" evidence="1">
    <location>
        <begin position="1"/>
        <end position="26"/>
    </location>
</feature>
<dbReference type="InterPro" id="IPR036728">
    <property type="entry name" value="PBP_GOBP_sf"/>
</dbReference>
<sequence>MNSGITKLLLLLLLACSSAWLSLASADDEESASMTVDDVIKMIEFITDQCEPKPEREHLVELILSKDDAKHETKCLRSCMLKQFELMGASDTQFNEEKLAEAMNMMFSGREDDSKRIIGKCNQAPAGVTDECETSHSISMCIMREMRESNYEIPDIKE</sequence>
<proteinExistence type="predicted"/>
<accession>A0A0M4ENL0</accession>
<organism evidence="2 3">
    <name type="scientific">Drosophila busckii</name>
    <name type="common">Fruit fly</name>
    <dbReference type="NCBI Taxonomy" id="30019"/>
    <lineage>
        <taxon>Eukaryota</taxon>
        <taxon>Metazoa</taxon>
        <taxon>Ecdysozoa</taxon>
        <taxon>Arthropoda</taxon>
        <taxon>Hexapoda</taxon>
        <taxon>Insecta</taxon>
        <taxon>Pterygota</taxon>
        <taxon>Neoptera</taxon>
        <taxon>Endopterygota</taxon>
        <taxon>Diptera</taxon>
        <taxon>Brachycera</taxon>
        <taxon>Muscomorpha</taxon>
        <taxon>Ephydroidea</taxon>
        <taxon>Drosophilidae</taxon>
        <taxon>Drosophila</taxon>
    </lineage>
</organism>
<protein>
    <submittedName>
        <fullName evidence="2">Obp19b</fullName>
    </submittedName>
</protein>
<dbReference type="Gene3D" id="1.10.238.20">
    <property type="entry name" value="Pheromone/general odorant binding protein domain"/>
    <property type="match status" value="1"/>
</dbReference>
<evidence type="ECO:0000256" key="1">
    <source>
        <dbReference type="SAM" id="SignalP"/>
    </source>
</evidence>
<dbReference type="EMBL" id="CP012528">
    <property type="protein sequence ID" value="ALC49608.1"/>
    <property type="molecule type" value="Genomic_DNA"/>
</dbReference>
<gene>
    <name evidence="2" type="ORF">Dbus_chrXg1464</name>
</gene>
<dbReference type="OMA" id="FRHCMLE"/>
<reference evidence="2 3" key="1">
    <citation type="submission" date="2015-08" db="EMBL/GenBank/DDBJ databases">
        <title>Ancestral chromatin configuration constrains chromatin evolution on differentiating sex chromosomes in Drosophila.</title>
        <authorList>
            <person name="Zhou Q."/>
            <person name="Bachtrog D."/>
        </authorList>
    </citation>
    <scope>NUCLEOTIDE SEQUENCE [LARGE SCALE GENOMIC DNA]</scope>
    <source>
        <tissue evidence="2">Whole larvae</tissue>
    </source>
</reference>